<dbReference type="SUPFAM" id="SSF53335">
    <property type="entry name" value="S-adenosyl-L-methionine-dependent methyltransferases"/>
    <property type="match status" value="1"/>
</dbReference>
<dbReference type="PANTHER" id="PTHR43861">
    <property type="entry name" value="TRANS-ACONITATE 2-METHYLTRANSFERASE-RELATED"/>
    <property type="match status" value="1"/>
</dbReference>
<keyword evidence="1" id="KW-0489">Methyltransferase</keyword>
<protein>
    <submittedName>
        <fullName evidence="1">Methyltransferase domain-containing protein</fullName>
    </submittedName>
</protein>
<proteinExistence type="predicted"/>
<sequence>MSQTAVLNENHSHSQIVRRVPRYAQVLELGCGVGSMSQLLKTQCEAHIIGFDIDANKAWQAERYCDYVFSENLDDPHSLDALEGEKFDVVTLVDVIEHLQQPLNLLKRLQNLLLDEGCLLLSVPNIAHASVRLELLNGGFNYEDAGILDETHLRFFTLDTLQTLLQQAGYSVSEVDYTWHDLPDEVIAHYLESAGIQATPDALAKFHEPDAMAYQFIIKAEPKVVREEYPFTLQQLKPINASWNTWGKLYAELQAADLSNSSLDKALHAQQEQMAYLQRDVQLLKRELAEVYATRSWQMLRKGAEAWRTIQSRFTHP</sequence>
<dbReference type="CDD" id="cd02440">
    <property type="entry name" value="AdoMet_MTases"/>
    <property type="match status" value="1"/>
</dbReference>
<dbReference type="KEGG" id="tdu:QJT80_03205"/>
<dbReference type="GO" id="GO:0008168">
    <property type="term" value="F:methyltransferase activity"/>
    <property type="evidence" value="ECO:0007669"/>
    <property type="project" value="UniProtKB-KW"/>
</dbReference>
<reference evidence="1" key="1">
    <citation type="journal article" date="2023" name="Int. J. Mol. Sci.">
        <title>Metagenomics Revealed a New Genus 'Candidatus Thiocaldithrix dubininis' gen. nov., sp. nov. and a New Species 'Candidatus Thiothrix putei' sp. nov. in the Family Thiotrichaceae, Some Members of Which Have Traits of Both Na+- and H+-Motive Energetics.</title>
        <authorList>
            <person name="Ravin N.V."/>
            <person name="Muntyan M.S."/>
            <person name="Smolyakov D.D."/>
            <person name="Rudenko T.S."/>
            <person name="Beletsky A.V."/>
            <person name="Mardanov A.V."/>
            <person name="Grabovich M.Y."/>
        </authorList>
    </citation>
    <scope>NUCLEOTIDE SEQUENCE</scope>
    <source>
        <strain evidence="1">GKL-01</strain>
    </source>
</reference>
<dbReference type="Proteomes" id="UP001300672">
    <property type="component" value="Chromosome"/>
</dbReference>
<organism evidence="1">
    <name type="scientific">Candidatus Thiocaldithrix dubininis</name>
    <dbReference type="NCBI Taxonomy" id="3080823"/>
    <lineage>
        <taxon>Bacteria</taxon>
        <taxon>Pseudomonadati</taxon>
        <taxon>Pseudomonadota</taxon>
        <taxon>Gammaproteobacteria</taxon>
        <taxon>Thiotrichales</taxon>
        <taxon>Thiotrichaceae</taxon>
        <taxon>Candidatus Thiocaldithrix</taxon>
    </lineage>
</organism>
<dbReference type="EMBL" id="CP124755">
    <property type="protein sequence ID" value="WGZ91486.1"/>
    <property type="molecule type" value="Genomic_DNA"/>
</dbReference>
<reference evidence="1" key="2">
    <citation type="submission" date="2023-04" db="EMBL/GenBank/DDBJ databases">
        <authorList>
            <person name="Beletskiy A.V."/>
            <person name="Mardanov A.V."/>
            <person name="Ravin N.V."/>
        </authorList>
    </citation>
    <scope>NUCLEOTIDE SEQUENCE</scope>
    <source>
        <strain evidence="1">GKL-01</strain>
    </source>
</reference>
<dbReference type="Gene3D" id="3.40.50.150">
    <property type="entry name" value="Vaccinia Virus protein VP39"/>
    <property type="match status" value="1"/>
</dbReference>
<evidence type="ECO:0000313" key="1">
    <source>
        <dbReference type="EMBL" id="WGZ91486.1"/>
    </source>
</evidence>
<dbReference type="AlphaFoldDB" id="A0AA95KG62"/>
<keyword evidence="1" id="KW-0808">Transferase</keyword>
<dbReference type="InterPro" id="IPR029063">
    <property type="entry name" value="SAM-dependent_MTases_sf"/>
</dbReference>
<dbReference type="GO" id="GO:0032259">
    <property type="term" value="P:methylation"/>
    <property type="evidence" value="ECO:0007669"/>
    <property type="project" value="UniProtKB-KW"/>
</dbReference>
<name>A0AA95KG62_9GAMM</name>
<gene>
    <name evidence="1" type="ORF">QJT80_03205</name>
</gene>
<dbReference type="Pfam" id="PF13489">
    <property type="entry name" value="Methyltransf_23"/>
    <property type="match status" value="1"/>
</dbReference>
<accession>A0AA95KG62</accession>